<organism evidence="1 2">
    <name type="scientific">Mytilus coruscus</name>
    <name type="common">Sea mussel</name>
    <dbReference type="NCBI Taxonomy" id="42192"/>
    <lineage>
        <taxon>Eukaryota</taxon>
        <taxon>Metazoa</taxon>
        <taxon>Spiralia</taxon>
        <taxon>Lophotrochozoa</taxon>
        <taxon>Mollusca</taxon>
        <taxon>Bivalvia</taxon>
        <taxon>Autobranchia</taxon>
        <taxon>Pteriomorphia</taxon>
        <taxon>Mytilida</taxon>
        <taxon>Mytiloidea</taxon>
        <taxon>Mytilidae</taxon>
        <taxon>Mytilinae</taxon>
        <taxon>Mytilus</taxon>
    </lineage>
</organism>
<keyword evidence="2" id="KW-1185">Reference proteome</keyword>
<gene>
    <name evidence="1" type="ORF">MCOR_43460</name>
</gene>
<evidence type="ECO:0000313" key="1">
    <source>
        <dbReference type="EMBL" id="CAC5410259.1"/>
    </source>
</evidence>
<dbReference type="EMBL" id="CACVKT020007760">
    <property type="protein sequence ID" value="CAC5410259.1"/>
    <property type="molecule type" value="Genomic_DNA"/>
</dbReference>
<sequence>MEIGQFHLWERWLEPQIDRFIAVTELEENCRRRTRRRRQQRRREIWVWQWLTRRPLYRQYEKLFQELNREDPNGYKTFLRVDADMFGGLLNRISHRIEKQNTYFRHFLASLSGVIPERASVAENNSNSHEETRPTAMTRDEEHVIAIVNHLNQTMTDPFDVESHPPCLINISSAECMLQEIYKILCSQLSRKA</sequence>
<proteinExistence type="predicted"/>
<dbReference type="OrthoDB" id="5986443at2759"/>
<name>A0A6J8DQA2_MYTCO</name>
<accession>A0A6J8DQA2</accession>
<dbReference type="Proteomes" id="UP000507470">
    <property type="component" value="Unassembled WGS sequence"/>
</dbReference>
<evidence type="ECO:0000313" key="2">
    <source>
        <dbReference type="Proteomes" id="UP000507470"/>
    </source>
</evidence>
<protein>
    <submittedName>
        <fullName evidence="1">Uncharacterized protein</fullName>
    </submittedName>
</protein>
<dbReference type="AlphaFoldDB" id="A0A6J8DQA2"/>
<reference evidence="1 2" key="1">
    <citation type="submission" date="2020-06" db="EMBL/GenBank/DDBJ databases">
        <authorList>
            <person name="Li R."/>
            <person name="Bekaert M."/>
        </authorList>
    </citation>
    <scope>NUCLEOTIDE SEQUENCE [LARGE SCALE GENOMIC DNA]</scope>
    <source>
        <strain evidence="2">wild</strain>
    </source>
</reference>